<dbReference type="Proteomes" id="UP000257017">
    <property type="component" value="Chromosome"/>
</dbReference>
<dbReference type="AlphaFoldDB" id="A0A346E0Q9"/>
<feature type="domain" description="Gcp-like" evidence="2">
    <location>
        <begin position="37"/>
        <end position="94"/>
    </location>
</feature>
<keyword evidence="1" id="KW-0812">Transmembrane</keyword>
<name>A0A346E0Q9_9FLAO</name>
<dbReference type="InterPro" id="IPR043129">
    <property type="entry name" value="ATPase_NBD"/>
</dbReference>
<gene>
    <name evidence="3" type="ORF">C9I73_005</name>
</gene>
<reference evidence="3 4" key="1">
    <citation type="submission" date="2018-03" db="EMBL/GenBank/DDBJ databases">
        <title>A parallel universe: an anciently diverged bacterial symbiosis in a Hawaiian planthopper (Hemiptera: Cixiidae) reveals rearranged nutritional responsibilities.</title>
        <authorList>
            <person name="Bennett G."/>
            <person name="Mao M."/>
        </authorList>
    </citation>
    <scope>NUCLEOTIDE SEQUENCE [LARGE SCALE GENOMIC DNA]</scope>
    <source>
        <strain evidence="3 4">OLIH</strain>
    </source>
</reference>
<dbReference type="OrthoDB" id="9784166at2"/>
<keyword evidence="1" id="KW-0472">Membrane</keyword>
<keyword evidence="1" id="KW-1133">Transmembrane helix</keyword>
<protein>
    <submittedName>
        <fullName evidence="3">N6-L-threonylcarbamoyladenine synthase, TsaB subunit</fullName>
    </submittedName>
</protein>
<dbReference type="RefSeq" id="WP_158380281.1">
    <property type="nucleotide sequence ID" value="NZ_CP028359.1"/>
</dbReference>
<dbReference type="Pfam" id="PF00814">
    <property type="entry name" value="TsaD"/>
    <property type="match status" value="1"/>
</dbReference>
<feature type="transmembrane region" description="Helical" evidence="1">
    <location>
        <begin position="36"/>
        <end position="59"/>
    </location>
</feature>
<dbReference type="InterPro" id="IPR000905">
    <property type="entry name" value="Gcp-like_dom"/>
</dbReference>
<organism evidence="3 4">
    <name type="scientific">Candidatus Karelsulcia muelleri</name>
    <dbReference type="NCBI Taxonomy" id="336810"/>
    <lineage>
        <taxon>Bacteria</taxon>
        <taxon>Pseudomonadati</taxon>
        <taxon>Bacteroidota</taxon>
        <taxon>Flavobacteriia</taxon>
        <taxon>Flavobacteriales</taxon>
        <taxon>Candidatus Karelsulcia</taxon>
    </lineage>
</organism>
<evidence type="ECO:0000313" key="4">
    <source>
        <dbReference type="Proteomes" id="UP000257017"/>
    </source>
</evidence>
<sequence>MALILIMDSTTTICSISLIYKKFLLKNITFSPRKFLHINIIHLIIINLLKSCNLASIYLKALAFNFGPGSYTSIKIGFAASLGLVYGLNIKLIYFNYPEFVNFTNNSIILIKDNRKTISTSCIIKNKLFVNLKKNMIYNLLKSKIIKQIYLFDSKRNPVKYKKKVIGLGNKEYININRFKLNTKIFISKICLKIKQNIKNEKTILTKYFYKK</sequence>
<dbReference type="EMBL" id="CP028359">
    <property type="protein sequence ID" value="AXN02564.1"/>
    <property type="molecule type" value="Genomic_DNA"/>
</dbReference>
<feature type="transmembrane region" description="Helical" evidence="1">
    <location>
        <begin position="71"/>
        <end position="88"/>
    </location>
</feature>
<evidence type="ECO:0000259" key="2">
    <source>
        <dbReference type="Pfam" id="PF00814"/>
    </source>
</evidence>
<proteinExistence type="predicted"/>
<dbReference type="Gene3D" id="3.30.420.40">
    <property type="match status" value="1"/>
</dbReference>
<evidence type="ECO:0000256" key="1">
    <source>
        <dbReference type="SAM" id="Phobius"/>
    </source>
</evidence>
<evidence type="ECO:0000313" key="3">
    <source>
        <dbReference type="EMBL" id="AXN02564.1"/>
    </source>
</evidence>
<accession>A0A346E0Q9</accession>
<dbReference type="SUPFAM" id="SSF53067">
    <property type="entry name" value="Actin-like ATPase domain"/>
    <property type="match status" value="1"/>
</dbReference>